<dbReference type="SUPFAM" id="SSF82171">
    <property type="entry name" value="DPP6 N-terminal domain-like"/>
    <property type="match status" value="1"/>
</dbReference>
<gene>
    <name evidence="3" type="ORF">SAMN05192553_105242</name>
</gene>
<feature type="signal peptide" evidence="2">
    <location>
        <begin position="1"/>
        <end position="23"/>
    </location>
</feature>
<accession>A0A1H7A3M8</accession>
<dbReference type="Gene3D" id="2.120.10.30">
    <property type="entry name" value="TolB, C-terminal domain"/>
    <property type="match status" value="1"/>
</dbReference>
<dbReference type="AlphaFoldDB" id="A0A1H7A3M8"/>
<dbReference type="STRING" id="1416801.SAMN05192553_105242"/>
<dbReference type="Proteomes" id="UP000199403">
    <property type="component" value="Unassembled WGS sequence"/>
</dbReference>
<keyword evidence="2" id="KW-0732">Signal</keyword>
<protein>
    <recommendedName>
        <fullName evidence="5">WD40-like Beta Propeller Repeat</fullName>
    </recommendedName>
</protein>
<evidence type="ECO:0000256" key="2">
    <source>
        <dbReference type="SAM" id="SignalP"/>
    </source>
</evidence>
<name>A0A1H7A3M8_9BACT</name>
<evidence type="ECO:0008006" key="5">
    <source>
        <dbReference type="Google" id="ProtNLM"/>
    </source>
</evidence>
<dbReference type="EMBL" id="FNZH01000005">
    <property type="protein sequence ID" value="SEJ58507.1"/>
    <property type="molecule type" value="Genomic_DNA"/>
</dbReference>
<reference evidence="4" key="1">
    <citation type="submission" date="2016-10" db="EMBL/GenBank/DDBJ databases">
        <authorList>
            <person name="Varghese N."/>
            <person name="Submissions S."/>
        </authorList>
    </citation>
    <scope>NUCLEOTIDE SEQUENCE [LARGE SCALE GENOMIC DNA]</scope>
    <source>
        <strain evidence="4">IBRC-M 10761</strain>
    </source>
</reference>
<organism evidence="3 4">
    <name type="scientific">Cyclobacterium xiamenense</name>
    <dbReference type="NCBI Taxonomy" id="1297121"/>
    <lineage>
        <taxon>Bacteria</taxon>
        <taxon>Pseudomonadati</taxon>
        <taxon>Bacteroidota</taxon>
        <taxon>Cytophagia</taxon>
        <taxon>Cytophagales</taxon>
        <taxon>Cyclobacteriaceae</taxon>
        <taxon>Cyclobacterium</taxon>
    </lineage>
</organism>
<sequence>MRLKNLALIWVLVFCANSGLLMAQFDQERFGNNRIQHTDKDWYFFASNNFEVYYYDGGQANARMAVDFLEEEFDKLTQSIGYVAYTKPKIFIYNSNQEMLESNLNLNNNSFTVDGQTFFSKLLAEVAYSGSWESFKRELLYETSKIIIEEMLYGSSISDAFQANLINNFPDWFIDGAAMYLAHGWSREMDDFVRHYLWENENPKLFKLRNEDAALVGQSIWNYIVEKYGRRYISSILNLSRINRNEENSIANTLGRRFRDFTTEWANFYTGINKDVFQNFKDLDEDKVLVSTPKNKYGAISSLNFSPDGTHLAYVQNVEGKYRVKIRELSSGRERVILRGGYASYQQDADYTTPALAWRDTLNLVIGTFKRGVTTLRMRAIDGSNQDKLFLRNITQILSLDFSPDGRTMVLSAINNGKTDIYTLNMRGQGRRLTNDVFDNRTPIYLNDSTIIYASNKTDLPDSLLTGVMDVRNLPDYYNLFQLNLGDTISEKRLTNLNHINLLPKKLNNATILHLSEQSGITNVMRLGLGNSISSQVSAFNKSLEAFDYDLENNKWAYAVRDGSQSKLVVETFPNMDQFTPSTPRIQLEQAKMLNERISNRRIQRENEPDPAETEVEETLPENETLAPEIATPELAEADSTAVGVDLESLMLGGPVENTAAPEASEPVSSDTLPQVTEPQTAAINVDRLRFEREGGLDTDNYVFDTIPNLYGQESAQALEAQPSPAERRSNILDAFRQQNMVKRVQGPRNYIPQFITTSLNTSFVVDPLRGFGINLNGRMTDLLDNHSIRGGIMAAMDFRSGSDVYFEYEYLKYRLDFRGRFDRRAILRDEGDLTFQKYVLTKSEIGVSYPLSVSTRVSITPFVAKTQYFNLNPDSVLRGNDGPQNRLDVNYAGGRAELVVDKTRQLGLYMEQGLKGKIGMVHYQGLNNEQRSFSNVFLDIRNYQKIHKNITLATRIYAGSFFGNNPQKYLVGGMDNWLFNQFHQPPTNRPEVSPIRNEAGVENSNLLFAEFVDLRGFDYDEIRGNNVITFTSELRIPLFSYLSRGNITSNFIRNFQLVGFYDAGSAWTNAAPWERVNDQNTEIINTEGSPFVITLNNFNNPWLQSYGAGIRTVLLNYYVKLDAARPVRNYSIEKTRFYVTLGYNF</sequence>
<evidence type="ECO:0000256" key="1">
    <source>
        <dbReference type="SAM" id="MobiDB-lite"/>
    </source>
</evidence>
<dbReference type="Gene3D" id="2.40.160.50">
    <property type="entry name" value="membrane protein fhac: a member of the omp85/tpsb transporter family"/>
    <property type="match status" value="1"/>
</dbReference>
<evidence type="ECO:0000313" key="3">
    <source>
        <dbReference type="EMBL" id="SEJ58507.1"/>
    </source>
</evidence>
<dbReference type="InterPro" id="IPR011042">
    <property type="entry name" value="6-blade_b-propeller_TolB-like"/>
</dbReference>
<feature type="region of interest" description="Disordered" evidence="1">
    <location>
        <begin position="600"/>
        <end position="628"/>
    </location>
</feature>
<feature type="chain" id="PRO_5011760220" description="WD40-like Beta Propeller Repeat" evidence="2">
    <location>
        <begin position="24"/>
        <end position="1146"/>
    </location>
</feature>
<feature type="compositionally biased region" description="Acidic residues" evidence="1">
    <location>
        <begin position="609"/>
        <end position="621"/>
    </location>
</feature>
<keyword evidence="4" id="KW-1185">Reference proteome</keyword>
<dbReference type="OrthoDB" id="9760276at2"/>
<dbReference type="RefSeq" id="WP_092176715.1">
    <property type="nucleotide sequence ID" value="NZ_FNZH01000005.1"/>
</dbReference>
<evidence type="ECO:0000313" key="4">
    <source>
        <dbReference type="Proteomes" id="UP000199403"/>
    </source>
</evidence>
<proteinExistence type="predicted"/>